<evidence type="ECO:0000313" key="1">
    <source>
        <dbReference type="EMBL" id="KAI6093033.1"/>
    </source>
</evidence>
<keyword evidence="2" id="KW-1185">Reference proteome</keyword>
<name>A0ACC0DKB4_9PEZI</name>
<reference evidence="1 2" key="1">
    <citation type="journal article" date="2022" name="New Phytol.">
        <title>Ecological generalism drives hyperdiversity of secondary metabolite gene clusters in xylarialean endophytes.</title>
        <authorList>
            <person name="Franco M.E.E."/>
            <person name="Wisecaver J.H."/>
            <person name="Arnold A.E."/>
            <person name="Ju Y.M."/>
            <person name="Slot J.C."/>
            <person name="Ahrendt S."/>
            <person name="Moore L.P."/>
            <person name="Eastman K.E."/>
            <person name="Scott K."/>
            <person name="Konkel Z."/>
            <person name="Mondo S.J."/>
            <person name="Kuo A."/>
            <person name="Hayes R.D."/>
            <person name="Haridas S."/>
            <person name="Andreopoulos B."/>
            <person name="Riley R."/>
            <person name="LaButti K."/>
            <person name="Pangilinan J."/>
            <person name="Lipzen A."/>
            <person name="Amirebrahimi M."/>
            <person name="Yan J."/>
            <person name="Adam C."/>
            <person name="Keymanesh K."/>
            <person name="Ng V."/>
            <person name="Louie K."/>
            <person name="Northen T."/>
            <person name="Drula E."/>
            <person name="Henrissat B."/>
            <person name="Hsieh H.M."/>
            <person name="Youens-Clark K."/>
            <person name="Lutzoni F."/>
            <person name="Miadlikowska J."/>
            <person name="Eastwood D.C."/>
            <person name="Hamelin R.C."/>
            <person name="Grigoriev I.V."/>
            <person name="U'Ren J.M."/>
        </authorList>
    </citation>
    <scope>NUCLEOTIDE SEQUENCE [LARGE SCALE GENOMIC DNA]</scope>
    <source>
        <strain evidence="1 2">ER1909</strain>
    </source>
</reference>
<comment type="caution">
    <text evidence="1">The sequence shown here is derived from an EMBL/GenBank/DDBJ whole genome shotgun (WGS) entry which is preliminary data.</text>
</comment>
<protein>
    <submittedName>
        <fullName evidence="1">Uncharacterized protein</fullName>
    </submittedName>
</protein>
<dbReference type="EMBL" id="MU394282">
    <property type="protein sequence ID" value="KAI6093033.1"/>
    <property type="molecule type" value="Genomic_DNA"/>
</dbReference>
<accession>A0ACC0DKB4</accession>
<gene>
    <name evidence="1" type="ORF">F4821DRAFT_114929</name>
</gene>
<dbReference type="Proteomes" id="UP001497680">
    <property type="component" value="Unassembled WGS sequence"/>
</dbReference>
<evidence type="ECO:0000313" key="2">
    <source>
        <dbReference type="Proteomes" id="UP001497680"/>
    </source>
</evidence>
<sequence length="282" mass="30906">MKDRPAASKSFQFLEYSPLGSTPESTHDVSVNKGSFWSYCGPLLTDAEAIPSSLHDWTSATLSDPLLPLLLPFLAFANDFIAENGLDHYWLTIRATKATAEFNKPRWHTDDLFFSRDTDQTSLKSSRGGLTKPKPSLDLSTDWKLCTTLLGPPTVFIPAERQASARATLRATKRALATEHACSSIRCVGCAATADAVRERLSAELAPLGRVQASPGQCAFFRIGQERGAVHSEPCMGEGDRVFVNVVPGTEKELEGLVRRWGMGFPRSWWVAPGVLRDHNGT</sequence>
<organism evidence="1 2">
    <name type="scientific">Hypoxylon rubiginosum</name>
    <dbReference type="NCBI Taxonomy" id="110542"/>
    <lineage>
        <taxon>Eukaryota</taxon>
        <taxon>Fungi</taxon>
        <taxon>Dikarya</taxon>
        <taxon>Ascomycota</taxon>
        <taxon>Pezizomycotina</taxon>
        <taxon>Sordariomycetes</taxon>
        <taxon>Xylariomycetidae</taxon>
        <taxon>Xylariales</taxon>
        <taxon>Hypoxylaceae</taxon>
        <taxon>Hypoxylon</taxon>
    </lineage>
</organism>
<proteinExistence type="predicted"/>